<dbReference type="Pfam" id="PF12728">
    <property type="entry name" value="HTH_17"/>
    <property type="match status" value="1"/>
</dbReference>
<name>A0AAU7JPC4_9MICO</name>
<organism evidence="2">
    <name type="scientific">Pedococcus sp. KACC 23699</name>
    <dbReference type="NCBI Taxonomy" id="3149228"/>
    <lineage>
        <taxon>Bacteria</taxon>
        <taxon>Bacillati</taxon>
        <taxon>Actinomycetota</taxon>
        <taxon>Actinomycetes</taxon>
        <taxon>Micrococcales</taxon>
        <taxon>Intrasporangiaceae</taxon>
        <taxon>Pedococcus</taxon>
    </lineage>
</organism>
<dbReference type="AlphaFoldDB" id="A0AAU7JPC4"/>
<dbReference type="InterPro" id="IPR041657">
    <property type="entry name" value="HTH_17"/>
</dbReference>
<protein>
    <submittedName>
        <fullName evidence="2">Helix-turn-helix domain-containing protein</fullName>
    </submittedName>
</protein>
<accession>A0AAU7JPC4</accession>
<proteinExistence type="predicted"/>
<evidence type="ECO:0000259" key="1">
    <source>
        <dbReference type="Pfam" id="PF12728"/>
    </source>
</evidence>
<sequence length="244" mass="26287">MSGGQLSVAEAAKALGVHPQRVHQRIREGSLPAQKVGHQWVVQLSDLRRIEHHAGPGRPFSAKSAWDLLAVAAGDKEASRLSPSARSRARSRLRKLLAEASSDDLDEAVALLMNALRNRAERVLFVAAPRDLPDICEDARVHLSGVSLPASNLSGGSVAEGYVARVDVDDLIEHHLLSPADHWRANVIMHVVPSWANHLALDDAARSPLALAADLAEHDGVREKNEAVRAVARLRAQLDGADHA</sequence>
<dbReference type="RefSeq" id="WP_406829455.1">
    <property type="nucleotide sequence ID" value="NZ_CP157483.1"/>
</dbReference>
<dbReference type="EMBL" id="CP157483">
    <property type="protein sequence ID" value="XBO42051.1"/>
    <property type="molecule type" value="Genomic_DNA"/>
</dbReference>
<gene>
    <name evidence="2" type="ORF">ABEG17_10645</name>
</gene>
<feature type="domain" description="Helix-turn-helix" evidence="1">
    <location>
        <begin position="6"/>
        <end position="49"/>
    </location>
</feature>
<reference evidence="2" key="1">
    <citation type="submission" date="2024-05" db="EMBL/GenBank/DDBJ databases">
        <authorList>
            <person name="Kim S."/>
            <person name="Heo J."/>
            <person name="Choi H."/>
            <person name="Choi Y."/>
            <person name="Kwon S.-W."/>
            <person name="Kim Y."/>
        </authorList>
    </citation>
    <scope>NUCLEOTIDE SEQUENCE</scope>
    <source>
        <strain evidence="2">KACC 23699</strain>
    </source>
</reference>
<evidence type="ECO:0000313" key="2">
    <source>
        <dbReference type="EMBL" id="XBO42051.1"/>
    </source>
</evidence>